<evidence type="ECO:0000259" key="5">
    <source>
        <dbReference type="PROSITE" id="PS50949"/>
    </source>
</evidence>
<feature type="compositionally biased region" description="Basic and acidic residues" evidence="4">
    <location>
        <begin position="237"/>
        <end position="251"/>
    </location>
</feature>
<reference evidence="6 7" key="1">
    <citation type="journal article" date="2014" name="Int. J. Syst. Evol. Microbiol.">
        <title>Nocardioides zeae sp. nov., isolated from the stem of Zea mays.</title>
        <authorList>
            <person name="Glaeser S.P."/>
            <person name="McInroy J.A."/>
            <person name="Busse H.J."/>
            <person name="Kampfer P."/>
        </authorList>
    </citation>
    <scope>NUCLEOTIDE SEQUENCE [LARGE SCALE GENOMIC DNA]</scope>
    <source>
        <strain evidence="6 7">JCM 30728</strain>
    </source>
</reference>
<dbReference type="GO" id="GO:0003677">
    <property type="term" value="F:DNA binding"/>
    <property type="evidence" value="ECO:0007669"/>
    <property type="project" value="UniProtKB-KW"/>
</dbReference>
<dbReference type="PROSITE" id="PS50949">
    <property type="entry name" value="HTH_GNTR"/>
    <property type="match status" value="1"/>
</dbReference>
<evidence type="ECO:0000313" key="6">
    <source>
        <dbReference type="EMBL" id="NEN77394.1"/>
    </source>
</evidence>
<dbReference type="InterPro" id="IPR036388">
    <property type="entry name" value="WH-like_DNA-bd_sf"/>
</dbReference>
<keyword evidence="2" id="KW-0238">DNA-binding</keyword>
<evidence type="ECO:0000313" key="7">
    <source>
        <dbReference type="Proteomes" id="UP000468687"/>
    </source>
</evidence>
<dbReference type="SMART" id="SM00895">
    <property type="entry name" value="FCD"/>
    <property type="match status" value="1"/>
</dbReference>
<dbReference type="GO" id="GO:0003700">
    <property type="term" value="F:DNA-binding transcription factor activity"/>
    <property type="evidence" value="ECO:0007669"/>
    <property type="project" value="InterPro"/>
</dbReference>
<dbReference type="EMBL" id="JAAGXA010000002">
    <property type="protein sequence ID" value="NEN77394.1"/>
    <property type="molecule type" value="Genomic_DNA"/>
</dbReference>
<accession>A0A6P0HGG0</accession>
<dbReference type="InterPro" id="IPR008920">
    <property type="entry name" value="TF_FadR/GntR_C"/>
</dbReference>
<dbReference type="AlphaFoldDB" id="A0A6P0HGG0"/>
<name>A0A6P0HGG0_9ACTN</name>
<keyword evidence="7" id="KW-1185">Reference proteome</keyword>
<dbReference type="Gene3D" id="1.20.120.530">
    <property type="entry name" value="GntR ligand-binding domain-like"/>
    <property type="match status" value="1"/>
</dbReference>
<sequence>MSADPSRPVGPRTGTVLDALGRRITHGDLPPGSVLRLEDVDAAYAVSRSVSREAVQVLTSMGLVTSRRRVGITVAERDCWNVLDPRLIVWRLDGPERDAQLRSLSELRAGFEPAAAALAAERADAAQAATLASAVSDMTVHARARDLEAYLEADQLFHRTLLAASGNEMYAALAHVVDAVLAGRTHHDLMPADPEPAAIEWHADVADAVRRGRPADADAAMRRIIAEATAAQQARALEGRPEDGTGSAVDR</sequence>
<dbReference type="SUPFAM" id="SSF46785">
    <property type="entry name" value="Winged helix' DNA-binding domain"/>
    <property type="match status" value="1"/>
</dbReference>
<feature type="domain" description="HTH gntR-type" evidence="5">
    <location>
        <begin position="10"/>
        <end position="77"/>
    </location>
</feature>
<keyword evidence="1" id="KW-0805">Transcription regulation</keyword>
<dbReference type="InterPro" id="IPR000524">
    <property type="entry name" value="Tscrpt_reg_HTH_GntR"/>
</dbReference>
<keyword evidence="3" id="KW-0804">Transcription</keyword>
<evidence type="ECO:0000256" key="3">
    <source>
        <dbReference type="ARBA" id="ARBA00023163"/>
    </source>
</evidence>
<dbReference type="InterPro" id="IPR036390">
    <property type="entry name" value="WH_DNA-bd_sf"/>
</dbReference>
<dbReference type="InterPro" id="IPR011711">
    <property type="entry name" value="GntR_C"/>
</dbReference>
<dbReference type="Pfam" id="PF00392">
    <property type="entry name" value="GntR"/>
    <property type="match status" value="1"/>
</dbReference>
<gene>
    <name evidence="6" type="ORF">G3T38_03795</name>
</gene>
<protein>
    <submittedName>
        <fullName evidence="6">FadR family transcriptional regulator</fullName>
    </submittedName>
</protein>
<dbReference type="SUPFAM" id="SSF48008">
    <property type="entry name" value="GntR ligand-binding domain-like"/>
    <property type="match status" value="1"/>
</dbReference>
<evidence type="ECO:0000256" key="2">
    <source>
        <dbReference type="ARBA" id="ARBA00023125"/>
    </source>
</evidence>
<dbReference type="RefSeq" id="WP_163770763.1">
    <property type="nucleotide sequence ID" value="NZ_JAAGXA010000002.1"/>
</dbReference>
<evidence type="ECO:0000256" key="1">
    <source>
        <dbReference type="ARBA" id="ARBA00023015"/>
    </source>
</evidence>
<evidence type="ECO:0000256" key="4">
    <source>
        <dbReference type="SAM" id="MobiDB-lite"/>
    </source>
</evidence>
<dbReference type="Pfam" id="PF07729">
    <property type="entry name" value="FCD"/>
    <property type="match status" value="1"/>
</dbReference>
<proteinExistence type="predicted"/>
<comment type="caution">
    <text evidence="6">The sequence shown here is derived from an EMBL/GenBank/DDBJ whole genome shotgun (WGS) entry which is preliminary data.</text>
</comment>
<dbReference type="Proteomes" id="UP000468687">
    <property type="component" value="Unassembled WGS sequence"/>
</dbReference>
<feature type="region of interest" description="Disordered" evidence="4">
    <location>
        <begin position="232"/>
        <end position="251"/>
    </location>
</feature>
<dbReference type="Gene3D" id="1.10.10.10">
    <property type="entry name" value="Winged helix-like DNA-binding domain superfamily/Winged helix DNA-binding domain"/>
    <property type="match status" value="1"/>
</dbReference>
<dbReference type="SMART" id="SM00345">
    <property type="entry name" value="HTH_GNTR"/>
    <property type="match status" value="1"/>
</dbReference>
<organism evidence="6 7">
    <name type="scientific">Nocardioides zeae</name>
    <dbReference type="NCBI Taxonomy" id="1457234"/>
    <lineage>
        <taxon>Bacteria</taxon>
        <taxon>Bacillati</taxon>
        <taxon>Actinomycetota</taxon>
        <taxon>Actinomycetes</taxon>
        <taxon>Propionibacteriales</taxon>
        <taxon>Nocardioidaceae</taxon>
        <taxon>Nocardioides</taxon>
    </lineage>
</organism>
<dbReference type="PANTHER" id="PTHR43537:SF44">
    <property type="entry name" value="GNTR FAMILY REGULATORY PROTEIN"/>
    <property type="match status" value="1"/>
</dbReference>
<dbReference type="PANTHER" id="PTHR43537">
    <property type="entry name" value="TRANSCRIPTIONAL REGULATOR, GNTR FAMILY"/>
    <property type="match status" value="1"/>
</dbReference>